<name>A0AAJ1T619_9BACI</name>
<dbReference type="Pfam" id="PF07441">
    <property type="entry name" value="BofA"/>
    <property type="match status" value="1"/>
</dbReference>
<keyword evidence="3" id="KW-1185">Reference proteome</keyword>
<evidence type="ECO:0000256" key="1">
    <source>
        <dbReference type="SAM" id="Phobius"/>
    </source>
</evidence>
<dbReference type="Proteomes" id="UP001237207">
    <property type="component" value="Unassembled WGS sequence"/>
</dbReference>
<gene>
    <name evidence="2" type="ORF">J2S13_002994</name>
</gene>
<keyword evidence="1" id="KW-0472">Membrane</keyword>
<reference evidence="2" key="1">
    <citation type="submission" date="2023-07" db="EMBL/GenBank/DDBJ databases">
        <title>Genomic Encyclopedia of Type Strains, Phase IV (KMG-IV): sequencing the most valuable type-strain genomes for metagenomic binning, comparative biology and taxonomic classification.</title>
        <authorList>
            <person name="Goeker M."/>
        </authorList>
    </citation>
    <scope>NUCLEOTIDE SEQUENCE</scope>
    <source>
        <strain evidence="2">DSM 23947</strain>
    </source>
</reference>
<sequence length="88" mass="9210">MNLVAAVIVIGILVFILLGVTTKVKPVRFVGNIAIKIVIGALFLFFLNAFGSKFGLHVPINIVTSSVAGILGIPGLAALAIIQTWILV</sequence>
<feature type="transmembrane region" description="Helical" evidence="1">
    <location>
        <begin position="62"/>
        <end position="86"/>
    </location>
</feature>
<dbReference type="EMBL" id="JAUSUC010000055">
    <property type="protein sequence ID" value="MDQ0216534.1"/>
    <property type="molecule type" value="Genomic_DNA"/>
</dbReference>
<keyword evidence="1" id="KW-1133">Transmembrane helix</keyword>
<evidence type="ECO:0000313" key="2">
    <source>
        <dbReference type="EMBL" id="MDQ0216534.1"/>
    </source>
</evidence>
<dbReference type="InterPro" id="IPR010001">
    <property type="entry name" value="BofA"/>
</dbReference>
<dbReference type="AlphaFoldDB" id="A0AAJ1T619"/>
<feature type="transmembrane region" description="Helical" evidence="1">
    <location>
        <begin position="29"/>
        <end position="50"/>
    </location>
</feature>
<protein>
    <submittedName>
        <fullName evidence="2">Inhibitor of the pro-sigma K processing machinery</fullName>
    </submittedName>
</protein>
<comment type="caution">
    <text evidence="2">The sequence shown here is derived from an EMBL/GenBank/DDBJ whole genome shotgun (WGS) entry which is preliminary data.</text>
</comment>
<keyword evidence="1" id="KW-0812">Transmembrane</keyword>
<dbReference type="NCBIfam" id="TIGR02862">
    <property type="entry name" value="spore_BofA"/>
    <property type="match status" value="1"/>
</dbReference>
<proteinExistence type="predicted"/>
<evidence type="ECO:0000313" key="3">
    <source>
        <dbReference type="Proteomes" id="UP001237207"/>
    </source>
</evidence>
<organism evidence="2 3">
    <name type="scientific">Oikeobacillus pervagus</name>
    <dbReference type="NCBI Taxonomy" id="1325931"/>
    <lineage>
        <taxon>Bacteria</taxon>
        <taxon>Bacillati</taxon>
        <taxon>Bacillota</taxon>
        <taxon>Bacilli</taxon>
        <taxon>Bacillales</taxon>
        <taxon>Bacillaceae</taxon>
        <taxon>Oikeobacillus</taxon>
    </lineage>
</organism>
<accession>A0AAJ1T619</accession>